<dbReference type="RefSeq" id="YP_010659272.1">
    <property type="nucleotide sequence ID" value="NC_070866.1"/>
</dbReference>
<dbReference type="KEGG" id="vg:77935240"/>
<feature type="region of interest" description="Disordered" evidence="1">
    <location>
        <begin position="220"/>
        <end position="253"/>
    </location>
</feature>
<evidence type="ECO:0000313" key="2">
    <source>
        <dbReference type="EMBL" id="AWH15468.1"/>
    </source>
</evidence>
<protein>
    <recommendedName>
        <fullName evidence="4">Single-stranded DNA-binding protein</fullName>
    </recommendedName>
</protein>
<dbReference type="GeneID" id="77935240"/>
<evidence type="ECO:0000256" key="1">
    <source>
        <dbReference type="SAM" id="MobiDB-lite"/>
    </source>
</evidence>
<dbReference type="EMBL" id="MH179480">
    <property type="protein sequence ID" value="AWH15468.1"/>
    <property type="molecule type" value="Genomic_DNA"/>
</dbReference>
<dbReference type="Proteomes" id="UP000246250">
    <property type="component" value="Segment"/>
</dbReference>
<sequence>MSNPFASTANTSGDKIGGETDRLGGFRVYDTDVYEATIKNAYAGKSDGGASNMTFEVELADGSKYSWVEWVTSGDAKGNLPYYINKQSGEKEYLPGFNRFNAIALMTAGKEPAALAFEEKHVKIYSHAAKAEVPTPVKVAVELLGKKILLGIEKHKVNKQVKSGKQLANGKDEYVDGPEPREVNEVSKVFHFETRRTLQEAMAKEETGTFIDKWTEANKGKVKDKMKPVAGGAPAGAPGAGGGNDKPTTSLFS</sequence>
<evidence type="ECO:0008006" key="4">
    <source>
        <dbReference type="Google" id="ProtNLM"/>
    </source>
</evidence>
<organism evidence="2 3">
    <name type="scientific">Pseudomonas phage 98PfluR60PP</name>
    <dbReference type="NCBI Taxonomy" id="2163965"/>
    <lineage>
        <taxon>Viruses</taxon>
        <taxon>Duplodnaviria</taxon>
        <taxon>Heunggongvirae</taxon>
        <taxon>Uroviricota</taxon>
        <taxon>Caudoviricetes</taxon>
        <taxon>Schitoviridae</taxon>
        <taxon>Littlefixvirus</taxon>
        <taxon>Littlefixvirus 98Pflur60pp</taxon>
    </lineage>
</organism>
<proteinExistence type="predicted"/>
<keyword evidence="3" id="KW-1185">Reference proteome</keyword>
<accession>A0A2S1PFX6</accession>
<reference evidence="2 3" key="1">
    <citation type="submission" date="2018-04" db="EMBL/GenBank/DDBJ databases">
        <title>Complete genome sequences of new Aeromonas and Pseudomonas phages promising in phage therapy dedicated to aquaculture.</title>
        <authorList>
            <person name="Kolsut J."/>
            <person name="Wojcik E."/>
            <person name="Wojtasik A."/>
            <person name="Dastych J."/>
        </authorList>
    </citation>
    <scope>NUCLEOTIDE SEQUENCE [LARGE SCALE GENOMIC DNA]</scope>
</reference>
<name>A0A2S1PFX6_9CAUD</name>
<evidence type="ECO:0000313" key="3">
    <source>
        <dbReference type="Proteomes" id="UP000246250"/>
    </source>
</evidence>